<dbReference type="AlphaFoldDB" id="A0A6G5QQM9"/>
<protein>
    <submittedName>
        <fullName evidence="2">Putative membrane protein</fullName>
    </submittedName>
</protein>
<organism evidence="2 3">
    <name type="scientific">Campylobacter rectus</name>
    <name type="common">Wolinella recta</name>
    <dbReference type="NCBI Taxonomy" id="203"/>
    <lineage>
        <taxon>Bacteria</taxon>
        <taxon>Pseudomonadati</taxon>
        <taxon>Campylobacterota</taxon>
        <taxon>Epsilonproteobacteria</taxon>
        <taxon>Campylobacterales</taxon>
        <taxon>Campylobacteraceae</taxon>
        <taxon>Campylobacter</taxon>
    </lineage>
</organism>
<proteinExistence type="predicted"/>
<keyword evidence="1" id="KW-0812">Transmembrane</keyword>
<dbReference type="KEGG" id="crx:CRECT_2388"/>
<name>A0A6G5QQM9_CAMRE</name>
<keyword evidence="1" id="KW-0472">Membrane</keyword>
<feature type="transmembrane region" description="Helical" evidence="1">
    <location>
        <begin position="35"/>
        <end position="54"/>
    </location>
</feature>
<feature type="transmembrane region" description="Helical" evidence="1">
    <location>
        <begin position="6"/>
        <end position="23"/>
    </location>
</feature>
<dbReference type="Proteomes" id="UP000502377">
    <property type="component" value="Chromosome"/>
</dbReference>
<keyword evidence="1" id="KW-1133">Transmembrane helix</keyword>
<evidence type="ECO:0000313" key="3">
    <source>
        <dbReference type="Proteomes" id="UP000502377"/>
    </source>
</evidence>
<accession>A0A6G5QQM9</accession>
<gene>
    <name evidence="2" type="ORF">CRECT_2388</name>
</gene>
<feature type="transmembrane region" description="Helical" evidence="1">
    <location>
        <begin position="60"/>
        <end position="87"/>
    </location>
</feature>
<evidence type="ECO:0000313" key="2">
    <source>
        <dbReference type="EMBL" id="QCD47970.1"/>
    </source>
</evidence>
<dbReference type="EMBL" id="CP012543">
    <property type="protein sequence ID" value="QCD47970.1"/>
    <property type="molecule type" value="Genomic_DNA"/>
</dbReference>
<sequence>MYYRLISIVSHIVIIGLIIYGINFQERKICTSDGLYYVIPAYVYIIIKDPANLISNDKSAYIFAICAFVCFILFFVGCNTGNGWYYIQY</sequence>
<evidence type="ECO:0000256" key="1">
    <source>
        <dbReference type="SAM" id="Phobius"/>
    </source>
</evidence>
<reference evidence="2 3" key="1">
    <citation type="submission" date="2016-07" db="EMBL/GenBank/DDBJ databases">
        <title>Comparative genomics of the Campylobacter concisus group.</title>
        <authorList>
            <person name="Miller W.G."/>
            <person name="Yee E."/>
            <person name="Chapman M.H."/>
            <person name="Huynh S."/>
            <person name="Bono J.L."/>
            <person name="On S.L.W."/>
            <person name="StLeger J."/>
            <person name="Foster G."/>
            <person name="Parker C.T."/>
        </authorList>
    </citation>
    <scope>NUCLEOTIDE SEQUENCE [LARGE SCALE GENOMIC DNA]</scope>
    <source>
        <strain evidence="2 3">ATCC 33238</strain>
    </source>
</reference>